<protein>
    <submittedName>
        <fullName evidence="3">Reverse transcriptase domain-containing protein</fullName>
    </submittedName>
</protein>
<dbReference type="PROSITE" id="PS50878">
    <property type="entry name" value="RT_POL"/>
    <property type="match status" value="1"/>
</dbReference>
<keyword evidence="2" id="KW-1185">Reference proteome</keyword>
<reference evidence="3" key="2">
    <citation type="submission" date="2017-02" db="UniProtKB">
        <authorList>
            <consortium name="WormBaseParasite"/>
        </authorList>
    </citation>
    <scope>IDENTIFICATION</scope>
</reference>
<proteinExistence type="predicted"/>
<dbReference type="InterPro" id="IPR000477">
    <property type="entry name" value="RT_dom"/>
</dbReference>
<evidence type="ECO:0000313" key="2">
    <source>
        <dbReference type="Proteomes" id="UP000035642"/>
    </source>
</evidence>
<feature type="domain" description="Reverse transcriptase" evidence="1">
    <location>
        <begin position="1"/>
        <end position="80"/>
    </location>
</feature>
<organism evidence="2 3">
    <name type="scientific">Angiostrongylus cantonensis</name>
    <name type="common">Rat lungworm</name>
    <dbReference type="NCBI Taxonomy" id="6313"/>
    <lineage>
        <taxon>Eukaryota</taxon>
        <taxon>Metazoa</taxon>
        <taxon>Ecdysozoa</taxon>
        <taxon>Nematoda</taxon>
        <taxon>Chromadorea</taxon>
        <taxon>Rhabditida</taxon>
        <taxon>Rhabditina</taxon>
        <taxon>Rhabditomorpha</taxon>
        <taxon>Strongyloidea</taxon>
        <taxon>Metastrongylidae</taxon>
        <taxon>Angiostrongylus</taxon>
    </lineage>
</organism>
<accession>A0A0K0DKJ3</accession>
<evidence type="ECO:0000259" key="1">
    <source>
        <dbReference type="PROSITE" id="PS50878"/>
    </source>
</evidence>
<name>A0A0K0DKJ3_ANGCA</name>
<dbReference type="WBParaSite" id="ACAC_0001203201-mRNA-1">
    <property type="protein sequence ID" value="ACAC_0001203201-mRNA-1"/>
    <property type="gene ID" value="ACAC_0001203201"/>
</dbReference>
<dbReference type="Proteomes" id="UP000035642">
    <property type="component" value="Unassembled WGS sequence"/>
</dbReference>
<evidence type="ECO:0000313" key="3">
    <source>
        <dbReference type="WBParaSite" id="ACAC_0001203201-mRNA-1"/>
    </source>
</evidence>
<sequence>MQGDTISSKLFTAALKNVIRTLEWDNMGVKIDGHQLRYLHFADDIILITTNISQAERMLADIDKACGKIGFRLILQKRCS</sequence>
<dbReference type="Pfam" id="PF00078">
    <property type="entry name" value="RVT_1"/>
    <property type="match status" value="1"/>
</dbReference>
<reference evidence="2" key="1">
    <citation type="submission" date="2012-09" db="EMBL/GenBank/DDBJ databases">
        <authorList>
            <person name="Martin A.A."/>
        </authorList>
    </citation>
    <scope>NUCLEOTIDE SEQUENCE</scope>
</reference>
<dbReference type="AlphaFoldDB" id="A0A0K0DKJ3"/>